<keyword evidence="1" id="KW-0472">Membrane</keyword>
<evidence type="ECO:0000256" key="1">
    <source>
        <dbReference type="SAM" id="Phobius"/>
    </source>
</evidence>
<keyword evidence="1" id="KW-0812">Transmembrane</keyword>
<evidence type="ECO:0000313" key="2">
    <source>
        <dbReference type="EMBL" id="SVB97567.1"/>
    </source>
</evidence>
<proteinExistence type="predicted"/>
<keyword evidence="1" id="KW-1133">Transmembrane helix</keyword>
<gene>
    <name evidence="2" type="ORF">METZ01_LOCUS250421</name>
</gene>
<dbReference type="AlphaFoldDB" id="A0A382IEB3"/>
<feature type="transmembrane region" description="Helical" evidence="1">
    <location>
        <begin position="24"/>
        <end position="47"/>
    </location>
</feature>
<organism evidence="2">
    <name type="scientific">marine metagenome</name>
    <dbReference type="NCBI Taxonomy" id="408172"/>
    <lineage>
        <taxon>unclassified sequences</taxon>
        <taxon>metagenomes</taxon>
        <taxon>ecological metagenomes</taxon>
    </lineage>
</organism>
<accession>A0A382IEB3</accession>
<name>A0A382IEB3_9ZZZZ</name>
<dbReference type="EMBL" id="UINC01066642">
    <property type="protein sequence ID" value="SVB97567.1"/>
    <property type="molecule type" value="Genomic_DNA"/>
</dbReference>
<reference evidence="2" key="1">
    <citation type="submission" date="2018-05" db="EMBL/GenBank/DDBJ databases">
        <authorList>
            <person name="Lanie J.A."/>
            <person name="Ng W.-L."/>
            <person name="Kazmierczak K.M."/>
            <person name="Andrzejewski T.M."/>
            <person name="Davidsen T.M."/>
            <person name="Wayne K.J."/>
            <person name="Tettelin H."/>
            <person name="Glass J.I."/>
            <person name="Rusch D."/>
            <person name="Podicherti R."/>
            <person name="Tsui H.-C.T."/>
            <person name="Winkler M.E."/>
        </authorList>
    </citation>
    <scope>NUCLEOTIDE SEQUENCE</scope>
</reference>
<sequence>MIYERFNFGLPGHSGIAGSFKFSVFWGAVRLALAVLFSGAMGVFGAAAEPLRLATFDVDATPPLGYMMAYDPVVRVDAMTLRCRGVVLLGQAEPIVLCSVDWLGIANEAHDAFRERLAKAAGTTPERVAVHTLHQHDAPACDFLAERLLKEANAKHLGRLDGGFCRQTLAKIAAAVESSLAKAKPVTHCGWGAAEVKRVASNRRIFGSDGKVRAVRYTT</sequence>
<feature type="non-terminal residue" evidence="2">
    <location>
        <position position="219"/>
    </location>
</feature>
<protein>
    <submittedName>
        <fullName evidence="2">Uncharacterized protein</fullName>
    </submittedName>
</protein>